<dbReference type="EMBL" id="CAESAQ020000001">
    <property type="protein sequence ID" value="CAB5493919.1"/>
    <property type="molecule type" value="Genomic_DNA"/>
</dbReference>
<keyword evidence="1" id="KW-1133">Transmembrane helix</keyword>
<feature type="transmembrane region" description="Helical" evidence="1">
    <location>
        <begin position="6"/>
        <end position="25"/>
    </location>
</feature>
<evidence type="ECO:0000313" key="2">
    <source>
        <dbReference type="EMBL" id="CAB5493919.1"/>
    </source>
</evidence>
<evidence type="ECO:0000313" key="3">
    <source>
        <dbReference type="Proteomes" id="UP000643672"/>
    </source>
</evidence>
<proteinExistence type="predicted"/>
<keyword evidence="1" id="KW-0812">Transmembrane</keyword>
<keyword evidence="1" id="KW-0472">Membrane</keyword>
<comment type="caution">
    <text evidence="2">The sequence shown here is derived from an EMBL/GenBank/DDBJ whole genome shotgun (WGS) entry which is preliminary data.</text>
</comment>
<protein>
    <submittedName>
        <fullName evidence="2">Uncharacterized protein</fullName>
    </submittedName>
</protein>
<keyword evidence="3" id="KW-1185">Reference proteome</keyword>
<evidence type="ECO:0000256" key="1">
    <source>
        <dbReference type="SAM" id="Phobius"/>
    </source>
</evidence>
<accession>A0A8H8XBB5</accession>
<reference evidence="2 3" key="1">
    <citation type="submission" date="2020-05" db="EMBL/GenBank/DDBJ databases">
        <authorList>
            <person name="Petersen J."/>
            <person name="Sayavedra L."/>
        </authorList>
    </citation>
    <scope>NUCLEOTIDE SEQUENCE [LARGE SCALE GENOMIC DNA]</scope>
    <source>
        <strain evidence="2">B thermophilus SOXS</strain>
    </source>
</reference>
<organism evidence="2 3">
    <name type="scientific">Bathymodiolus thermophilus thioautotrophic gill symbiont</name>
    <dbReference type="NCBI Taxonomy" id="2360"/>
    <lineage>
        <taxon>Bacteria</taxon>
        <taxon>Pseudomonadati</taxon>
        <taxon>Pseudomonadota</taxon>
        <taxon>Gammaproteobacteria</taxon>
        <taxon>sulfur-oxidizing symbionts</taxon>
    </lineage>
</organism>
<name>A0A8H8XBB5_9GAMM</name>
<dbReference type="AlphaFoldDB" id="A0A8H8XBB5"/>
<gene>
    <name evidence="2" type="ORF">THERMOS_22</name>
</gene>
<dbReference type="Proteomes" id="UP000643672">
    <property type="component" value="Unassembled WGS sequence"/>
</dbReference>
<sequence>MNFINYPYLCKGLTVLFILFLKNSIRQKPFYLQPVFIKKNN</sequence>